<evidence type="ECO:0000313" key="2">
    <source>
        <dbReference type="EMBL" id="KAL2553563.1"/>
    </source>
</evidence>
<protein>
    <submittedName>
        <fullName evidence="3">F-box protein CPR30</fullName>
    </submittedName>
</protein>
<name>A0ABD1WVA2_9LAMI</name>
<dbReference type="PROSITE" id="PS50181">
    <property type="entry name" value="FBOX"/>
    <property type="match status" value="1"/>
</dbReference>
<dbReference type="SUPFAM" id="SSF81383">
    <property type="entry name" value="F-box domain"/>
    <property type="match status" value="1"/>
</dbReference>
<dbReference type="AlphaFoldDB" id="A0ABD1WVA2"/>
<evidence type="ECO:0000313" key="4">
    <source>
        <dbReference type="EMBL" id="KAL2553633.1"/>
    </source>
</evidence>
<comment type="caution">
    <text evidence="3">The sequence shown here is derived from an EMBL/GenBank/DDBJ whole genome shotgun (WGS) entry which is preliminary data.</text>
</comment>
<dbReference type="PANTHER" id="PTHR31672">
    <property type="entry name" value="BNACNNG10540D PROTEIN"/>
    <property type="match status" value="1"/>
</dbReference>
<dbReference type="CDD" id="cd22157">
    <property type="entry name" value="F-box_AtFBW1-like"/>
    <property type="match status" value="1"/>
</dbReference>
<dbReference type="Pfam" id="PF00646">
    <property type="entry name" value="F-box"/>
    <property type="match status" value="1"/>
</dbReference>
<dbReference type="Gene3D" id="1.20.1280.50">
    <property type="match status" value="1"/>
</dbReference>
<dbReference type="InterPro" id="IPR050796">
    <property type="entry name" value="SCF_F-box_component"/>
</dbReference>
<proteinExistence type="predicted"/>
<reference evidence="3" key="1">
    <citation type="submission" date="2024-07" db="EMBL/GenBank/DDBJ databases">
        <title>Two chromosome-level genome assemblies of Korean endemic species Abeliophyllum distichum and Forsythia ovata (Oleaceae).</title>
        <authorList>
            <person name="Mun J.H."/>
        </authorList>
    </citation>
    <scope>NUCLEOTIDE SEQUENCE</scope>
    <source>
        <strain evidence="3">KNKB202402200001</strain>
        <tissue evidence="3">Leaf</tissue>
    </source>
</reference>
<dbReference type="EMBL" id="JBFOLJ010000002">
    <property type="protein sequence ID" value="KAL2553631.1"/>
    <property type="molecule type" value="Genomic_DNA"/>
</dbReference>
<accession>A0ABD1WVA2</accession>
<keyword evidence="5" id="KW-1185">Reference proteome</keyword>
<dbReference type="InterPro" id="IPR036047">
    <property type="entry name" value="F-box-like_dom_sf"/>
</dbReference>
<reference evidence="5" key="2">
    <citation type="submission" date="2024-07" db="EMBL/GenBank/DDBJ databases">
        <title>Two chromosome-level genome assemblies of Korean endemic species Abeliophyllum distichum and Forsythia ovata (Oleaceae).</title>
        <authorList>
            <person name="Jang H."/>
        </authorList>
    </citation>
    <scope>NUCLEOTIDE SEQUENCE [LARGE SCALE GENOMIC DNA]</scope>
</reference>
<sequence>MSHIPADFLMDVLARLRVKSLLHFRSVSKSWRSLIDSPSFIKMHMERSMKMKMAQSSVEVIHRCNLNKFYLLHLDLSEDPHPIIDPEELPHPFGRRYDHDTSVSYKGVYKIRFVGSCNGLLCFVDCADRIILWNLATRKYFELQYSGIVFPNISIRDYYVNYGFGYDSATDDYKVIRLITTFDNSILSERSLVELYSLKSNSWTRFGDFIGFDFGGDYGILVGGALHWIRYQRDLEQTIVAFDLTKHEFNFIPRPELLGNFTLTYLGNYQGCLCLFCESDEAADSSVVWVMKELGIKKSWTKVLRVDSTCTYMRSIDHSKSKIATLSLWIKNKETLEWYNKEKKILENIKIYCEERFIEAVFVHCESLVGTSWCS</sequence>
<dbReference type="Pfam" id="PF07734">
    <property type="entry name" value="FBA_1"/>
    <property type="match status" value="1"/>
</dbReference>
<organism evidence="3 5">
    <name type="scientific">Forsythia ovata</name>
    <dbReference type="NCBI Taxonomy" id="205694"/>
    <lineage>
        <taxon>Eukaryota</taxon>
        <taxon>Viridiplantae</taxon>
        <taxon>Streptophyta</taxon>
        <taxon>Embryophyta</taxon>
        <taxon>Tracheophyta</taxon>
        <taxon>Spermatophyta</taxon>
        <taxon>Magnoliopsida</taxon>
        <taxon>eudicotyledons</taxon>
        <taxon>Gunneridae</taxon>
        <taxon>Pentapetalae</taxon>
        <taxon>asterids</taxon>
        <taxon>lamiids</taxon>
        <taxon>Lamiales</taxon>
        <taxon>Oleaceae</taxon>
        <taxon>Forsythieae</taxon>
        <taxon>Forsythia</taxon>
    </lineage>
</organism>
<feature type="domain" description="F-box" evidence="1">
    <location>
        <begin position="1"/>
        <end position="43"/>
    </location>
</feature>
<dbReference type="InterPro" id="IPR017451">
    <property type="entry name" value="F-box-assoc_interact_dom"/>
</dbReference>
<dbReference type="NCBIfam" id="TIGR01640">
    <property type="entry name" value="F_box_assoc_1"/>
    <property type="match status" value="1"/>
</dbReference>
<dbReference type="PANTHER" id="PTHR31672:SF13">
    <property type="entry name" value="F-BOX PROTEIN CPR30-LIKE"/>
    <property type="match status" value="1"/>
</dbReference>
<dbReference type="SMART" id="SM00256">
    <property type="entry name" value="FBOX"/>
    <property type="match status" value="1"/>
</dbReference>
<dbReference type="InterPro" id="IPR006527">
    <property type="entry name" value="F-box-assoc_dom_typ1"/>
</dbReference>
<evidence type="ECO:0000313" key="3">
    <source>
        <dbReference type="EMBL" id="KAL2553631.1"/>
    </source>
</evidence>
<dbReference type="InterPro" id="IPR001810">
    <property type="entry name" value="F-box_dom"/>
</dbReference>
<dbReference type="Proteomes" id="UP001604277">
    <property type="component" value="Unassembled WGS sequence"/>
</dbReference>
<evidence type="ECO:0000313" key="5">
    <source>
        <dbReference type="Proteomes" id="UP001604277"/>
    </source>
</evidence>
<dbReference type="EMBL" id="JBFOLJ010000002">
    <property type="protein sequence ID" value="KAL2553633.1"/>
    <property type="molecule type" value="Genomic_DNA"/>
</dbReference>
<gene>
    <name evidence="2" type="ORF">Fot_07182</name>
    <name evidence="3" type="ORF">Fot_07250</name>
    <name evidence="4" type="ORF">Fot_07252</name>
</gene>
<evidence type="ECO:0000259" key="1">
    <source>
        <dbReference type="PROSITE" id="PS50181"/>
    </source>
</evidence>
<dbReference type="EMBL" id="JBFOLJ010000002">
    <property type="protein sequence ID" value="KAL2553563.1"/>
    <property type="molecule type" value="Genomic_DNA"/>
</dbReference>